<proteinExistence type="predicted"/>
<dbReference type="EMBL" id="GEDG01016715">
    <property type="protein sequence ID" value="JAP22304.1"/>
    <property type="molecule type" value="Transcribed_RNA"/>
</dbReference>
<evidence type="ECO:0000313" key="1">
    <source>
        <dbReference type="EMBL" id="JAP22304.1"/>
    </source>
</evidence>
<feature type="non-terminal residue" evidence="1">
    <location>
        <position position="1"/>
    </location>
</feature>
<protein>
    <submittedName>
        <fullName evidence="1">Putative ovule protein</fullName>
    </submittedName>
</protein>
<sequence length="60" mass="7063">RYTTQTGHNMKTDIRNTLKAFLLAEESSLKFSHIYKIYSHCKHQDNCWSLSHRKDGIPLV</sequence>
<reference evidence="1" key="1">
    <citation type="submission" date="2015-12" db="EMBL/GenBank/DDBJ databases">
        <title>Gene expression during late stages of embryo sac development: a critical building block for successful pollen-pistil interactions.</title>
        <authorList>
            <person name="Liu Y."/>
            <person name="Joly V."/>
            <person name="Sabar M."/>
            <person name="Matton D.P."/>
        </authorList>
    </citation>
    <scope>NUCLEOTIDE SEQUENCE</scope>
</reference>
<dbReference type="AlphaFoldDB" id="A0A0V0HQZ5"/>
<organism evidence="1">
    <name type="scientific">Solanum chacoense</name>
    <name type="common">Chaco potato</name>
    <dbReference type="NCBI Taxonomy" id="4108"/>
    <lineage>
        <taxon>Eukaryota</taxon>
        <taxon>Viridiplantae</taxon>
        <taxon>Streptophyta</taxon>
        <taxon>Embryophyta</taxon>
        <taxon>Tracheophyta</taxon>
        <taxon>Spermatophyta</taxon>
        <taxon>Magnoliopsida</taxon>
        <taxon>eudicotyledons</taxon>
        <taxon>Gunneridae</taxon>
        <taxon>Pentapetalae</taxon>
        <taxon>asterids</taxon>
        <taxon>lamiids</taxon>
        <taxon>Solanales</taxon>
        <taxon>Solanaceae</taxon>
        <taxon>Solanoideae</taxon>
        <taxon>Solaneae</taxon>
        <taxon>Solanum</taxon>
    </lineage>
</organism>
<name>A0A0V0HQZ5_SOLCH</name>
<accession>A0A0V0HQZ5</accession>